<accession>A0ABR7UPS0</accession>
<sequence length="608" mass="65554">MPLVVCINKEQAIKNHINKLFVIKLKENNMKNISKMIKMIPLLFLGIACVLFTTVSCEDNIKFNDNIPDYTYSIIRDFKVNGQSANISHTNAVITFTLPAGTDLTAVPVEMSLPDGATVEPASGSVVDFSGGPVIFTITNNGISREYTANVAAYGDPKMLSFSIGTNVGVIDEDKGTIDVTVGSTEDIKKLVPSYIIPRGTTSTPQSGIAQDFTNPVKYTIVSNDGFTGKSYYVKVKQLPAPFVTSFKTGTDICSVTGIVDNDASTIIMDFPSGSNLSTITPIITVTEGSTISPNTAVVQNFANGPINYTVTNVEGLTKTYAVTARIINSTKKIAFISGASCVESISEPDTKAAALWLKQNYAEDFVYIQASNLTAQSLASTKVVLLYWDNVGTQNMPDTPSGITSAQINIINDYYKAGGGLIVEGFGINLLDEIGRIKIGSTVFVNNGGNTGVVGGQNLDAWGLRGTYSAPSPSASANHPLLVGLTKGTTDYYPMNNAKYKEDRNFGIDFGPYDSAFTKSQCSEDRALEFEAATNSVLIRWYEWLDARGCGIGLAEFKPQGVYQGTMIVNTGGWLEWSMADNNGAVNDFQSNIYRLHKNAIEYLLSK</sequence>
<protein>
    <recommendedName>
        <fullName evidence="5">DUF4960 domain-containing protein</fullName>
    </recommendedName>
</protein>
<comment type="caution">
    <text evidence="3">The sequence shown here is derived from an EMBL/GenBank/DDBJ whole genome shotgun (WGS) entry which is preliminary data.</text>
</comment>
<name>A0ABR7UPS0_9FLAO</name>
<proteinExistence type="predicted"/>
<gene>
    <name evidence="3" type="ORF">B6A10_06840</name>
</gene>
<keyword evidence="4" id="KW-1185">Reference proteome</keyword>
<feature type="domain" description="DUF5018" evidence="2">
    <location>
        <begin position="102"/>
        <end position="236"/>
    </location>
</feature>
<dbReference type="Pfam" id="PF16410">
    <property type="entry name" value="DUF5018"/>
    <property type="match status" value="1"/>
</dbReference>
<dbReference type="InterPro" id="IPR032526">
    <property type="entry name" value="DUF4960"/>
</dbReference>
<evidence type="ECO:0000313" key="3">
    <source>
        <dbReference type="EMBL" id="MBD0724889.1"/>
    </source>
</evidence>
<evidence type="ECO:0000259" key="1">
    <source>
        <dbReference type="Pfam" id="PF16324"/>
    </source>
</evidence>
<evidence type="ECO:0000313" key="4">
    <source>
        <dbReference type="Proteomes" id="UP000661715"/>
    </source>
</evidence>
<organism evidence="3 4">
    <name type="scientific">Flavobacterium pokkalii</name>
    <dbReference type="NCBI Taxonomy" id="1940408"/>
    <lineage>
        <taxon>Bacteria</taxon>
        <taxon>Pseudomonadati</taxon>
        <taxon>Bacteroidota</taxon>
        <taxon>Flavobacteriia</taxon>
        <taxon>Flavobacteriales</taxon>
        <taxon>Flavobacteriaceae</taxon>
        <taxon>Flavobacterium</taxon>
    </lineage>
</organism>
<dbReference type="Gene3D" id="2.60.40.2340">
    <property type="match status" value="3"/>
</dbReference>
<evidence type="ECO:0000259" key="2">
    <source>
        <dbReference type="Pfam" id="PF16410"/>
    </source>
</evidence>
<dbReference type="Pfam" id="PF16324">
    <property type="entry name" value="DUF4960"/>
    <property type="match status" value="1"/>
</dbReference>
<evidence type="ECO:0008006" key="5">
    <source>
        <dbReference type="Google" id="ProtNLM"/>
    </source>
</evidence>
<reference evidence="3 4" key="1">
    <citation type="journal article" date="2020" name="Microbiol. Res.">
        <title>Flavobacterium pokkalii sp. nov., a novel plant growth promoting native rhizobacteria isolated from pokkali rice grown in coastal saline affected agricultural regions of southern India, Kerala.</title>
        <authorList>
            <person name="Menon R.R."/>
            <person name="Kumari S."/>
            <person name="Viver T."/>
            <person name="Rameshkumar N."/>
        </authorList>
    </citation>
    <scope>NUCLEOTIDE SEQUENCE [LARGE SCALE GENOMIC DNA]</scope>
    <source>
        <strain evidence="3 4">L1I52</strain>
    </source>
</reference>
<dbReference type="Proteomes" id="UP000661715">
    <property type="component" value="Unassembled WGS sequence"/>
</dbReference>
<dbReference type="EMBL" id="NASZ01000007">
    <property type="protein sequence ID" value="MBD0724889.1"/>
    <property type="molecule type" value="Genomic_DNA"/>
</dbReference>
<feature type="domain" description="DUF4960" evidence="1">
    <location>
        <begin position="336"/>
        <end position="605"/>
    </location>
</feature>
<dbReference type="InterPro" id="IPR032186">
    <property type="entry name" value="DUF5018"/>
</dbReference>